<name>A6TTW6_ALKMQ</name>
<dbReference type="RefSeq" id="WP_012064597.1">
    <property type="nucleotide sequence ID" value="NC_009633.1"/>
</dbReference>
<dbReference type="eggNOG" id="ENOG502Z7N2">
    <property type="taxonomic scope" value="Bacteria"/>
</dbReference>
<dbReference type="OrthoDB" id="1067148at2"/>
<reference evidence="2" key="1">
    <citation type="journal article" date="2016" name="Genome Announc.">
        <title>Complete genome sequence of Alkaliphilus metalliredigens strain QYMF, an alkaliphilic and metal-reducing bacterium isolated from borax-contaminated leachate ponds.</title>
        <authorList>
            <person name="Hwang C."/>
            <person name="Copeland A."/>
            <person name="Lucas S."/>
            <person name="Lapidus A."/>
            <person name="Barry K."/>
            <person name="Detter J.C."/>
            <person name="Glavina Del Rio T."/>
            <person name="Hammon N."/>
            <person name="Israni S."/>
            <person name="Dalin E."/>
            <person name="Tice H."/>
            <person name="Pitluck S."/>
            <person name="Chertkov O."/>
            <person name="Brettin T."/>
            <person name="Bruce D."/>
            <person name="Han C."/>
            <person name="Schmutz J."/>
            <person name="Larimer F."/>
            <person name="Land M.L."/>
            <person name="Hauser L."/>
            <person name="Kyrpides N."/>
            <person name="Mikhailova N."/>
            <person name="Ye Q."/>
            <person name="Zhou J."/>
            <person name="Richardson P."/>
            <person name="Fields M.W."/>
        </authorList>
    </citation>
    <scope>NUCLEOTIDE SEQUENCE [LARGE SCALE GENOMIC DNA]</scope>
    <source>
        <strain evidence="2">QYMF</strain>
    </source>
</reference>
<dbReference type="KEGG" id="amt:Amet_3507"/>
<dbReference type="InterPro" id="IPR056298">
    <property type="entry name" value="AlkZ-rel"/>
</dbReference>
<accession>A6TTW6</accession>
<protein>
    <submittedName>
        <fullName evidence="1">Uncharacterized protein</fullName>
    </submittedName>
</protein>
<proteinExistence type="predicted"/>
<sequence>MMSDYDTNKNIAKYSDFVSMVEDLGFMPLSNNCIDFINLADLTVKEEWHTGLSTDPWLWRLRIEQDSKAAYAKLFDKKPGFISPEWYPKFIAARRKGRSFSQMYSEGLLSNYAKQIYRLFESNETLAVHEIKSLGGFTKELNAKYESAMSELQMGMFITVKGTKQKVSAKGEPYGWPSTAYSTVEAWAGEKLMEEANQLKPEDAMDAILLKIKDITPNAEPRKLKRFMGF</sequence>
<dbReference type="Proteomes" id="UP000001572">
    <property type="component" value="Chromosome"/>
</dbReference>
<dbReference type="EMBL" id="CP000724">
    <property type="protein sequence ID" value="ABR49634.1"/>
    <property type="molecule type" value="Genomic_DNA"/>
</dbReference>
<evidence type="ECO:0000313" key="1">
    <source>
        <dbReference type="EMBL" id="ABR49634.1"/>
    </source>
</evidence>
<dbReference type="Pfam" id="PF24741">
    <property type="entry name" value="AlkZ-rel"/>
    <property type="match status" value="1"/>
</dbReference>
<dbReference type="AlphaFoldDB" id="A6TTW6"/>
<gene>
    <name evidence="1" type="ordered locus">Amet_3507</name>
</gene>
<organism evidence="1 2">
    <name type="scientific">Alkaliphilus metalliredigens (strain QYMF)</name>
    <dbReference type="NCBI Taxonomy" id="293826"/>
    <lineage>
        <taxon>Bacteria</taxon>
        <taxon>Bacillati</taxon>
        <taxon>Bacillota</taxon>
        <taxon>Clostridia</taxon>
        <taxon>Peptostreptococcales</taxon>
        <taxon>Natronincolaceae</taxon>
        <taxon>Alkaliphilus</taxon>
    </lineage>
</organism>
<keyword evidence="2" id="KW-1185">Reference proteome</keyword>
<dbReference type="HOGENOM" id="CLU_071251_0_0_9"/>
<evidence type="ECO:0000313" key="2">
    <source>
        <dbReference type="Proteomes" id="UP000001572"/>
    </source>
</evidence>
<dbReference type="STRING" id="293826.Amet_3507"/>